<gene>
    <name evidence="2" type="ORF">BZ3500_MVSOF-1268-A1-R1_CHR11-1G03230</name>
</gene>
<dbReference type="EMBL" id="FMWP01000138">
    <property type="protein sequence ID" value="SDA03790.1"/>
    <property type="molecule type" value="Genomic_DNA"/>
</dbReference>
<evidence type="ECO:0000256" key="1">
    <source>
        <dbReference type="SAM" id="MobiDB-lite"/>
    </source>
</evidence>
<sequence>MIAQVESAQQPNQADLDALLAQLRSTQDHVLPEAVRPRIALASSSYSSTSSARTAPSAGAPPPPKKDLSRLTFPESLPLLRQIAVNEPSTLAQLQTLQKEQHAVERKWFLERNEWEAQGKRKGINAPGMVARMKLFDRALLQRWREYQLSQQAKLVELGIPCFSVGTDDAKALVKMERVMNVVVGMLDDQQEADQEAQRQGGGDSSF</sequence>
<feature type="region of interest" description="Disordered" evidence="1">
    <location>
        <begin position="45"/>
        <end position="69"/>
    </location>
</feature>
<dbReference type="AlphaFoldDB" id="A0A2X0LFC3"/>
<organism evidence="2 3">
    <name type="scientific">Microbotryum saponariae</name>
    <dbReference type="NCBI Taxonomy" id="289078"/>
    <lineage>
        <taxon>Eukaryota</taxon>
        <taxon>Fungi</taxon>
        <taxon>Dikarya</taxon>
        <taxon>Basidiomycota</taxon>
        <taxon>Pucciniomycotina</taxon>
        <taxon>Microbotryomycetes</taxon>
        <taxon>Microbotryales</taxon>
        <taxon>Microbotryaceae</taxon>
        <taxon>Microbotryum</taxon>
    </lineage>
</organism>
<name>A0A2X0LFC3_9BASI</name>
<evidence type="ECO:0000313" key="2">
    <source>
        <dbReference type="EMBL" id="SDA03790.1"/>
    </source>
</evidence>
<accession>A0A2X0LFC3</accession>
<keyword evidence="3" id="KW-1185">Reference proteome</keyword>
<protein>
    <submittedName>
        <fullName evidence="2">BZ3500_MvSof-1268-A1-R1_Chr11-1g03230 protein</fullName>
    </submittedName>
</protein>
<dbReference type="STRING" id="289078.A0A2X0LFC3"/>
<evidence type="ECO:0000313" key="3">
    <source>
        <dbReference type="Proteomes" id="UP000249723"/>
    </source>
</evidence>
<reference evidence="3" key="1">
    <citation type="submission" date="2016-10" db="EMBL/GenBank/DDBJ databases">
        <authorList>
            <person name="Jeantristanb JTB J.-T."/>
            <person name="Ricardo R."/>
        </authorList>
    </citation>
    <scope>NUCLEOTIDE SEQUENCE [LARGE SCALE GENOMIC DNA]</scope>
</reference>
<feature type="compositionally biased region" description="Low complexity" evidence="1">
    <location>
        <begin position="45"/>
        <end position="58"/>
    </location>
</feature>
<dbReference type="OrthoDB" id="21617at2759"/>
<proteinExistence type="predicted"/>
<dbReference type="Proteomes" id="UP000249723">
    <property type="component" value="Unassembled WGS sequence"/>
</dbReference>